<dbReference type="EMBL" id="JAPOHD010000065">
    <property type="protein sequence ID" value="MCY1722961.1"/>
    <property type="molecule type" value="Genomic_DNA"/>
</dbReference>
<reference evidence="8" key="1">
    <citation type="submission" date="2022-11" db="EMBL/GenBank/DDBJ databases">
        <title>Marilongibacter aestuarii gen. nov., sp. nov., isolated from tidal flat sediment.</title>
        <authorList>
            <person name="Jiayan W."/>
        </authorList>
    </citation>
    <scope>NUCLEOTIDE SEQUENCE</scope>
    <source>
        <strain evidence="8">Z1-6</strain>
    </source>
</reference>
<evidence type="ECO:0000256" key="4">
    <source>
        <dbReference type="PROSITE-ProRule" id="PRU00520"/>
    </source>
</evidence>
<dbReference type="RefSeq" id="WP_343335286.1">
    <property type="nucleotide sequence ID" value="NZ_JAPOHD010000065.1"/>
</dbReference>
<dbReference type="PROSITE" id="PS00151">
    <property type="entry name" value="ACYLPHOSPHATASE_2"/>
    <property type="match status" value="1"/>
</dbReference>
<dbReference type="PANTHER" id="PTHR47268:SF4">
    <property type="entry name" value="ACYLPHOSPHATASE"/>
    <property type="match status" value="1"/>
</dbReference>
<feature type="active site" evidence="4">
    <location>
        <position position="36"/>
    </location>
</feature>
<dbReference type="PRINTS" id="PR00112">
    <property type="entry name" value="ACYLPHPHTASE"/>
</dbReference>
<dbReference type="SUPFAM" id="SSF54975">
    <property type="entry name" value="Acylphosphatase/BLUF domain-like"/>
    <property type="match status" value="1"/>
</dbReference>
<comment type="caution">
    <text evidence="8">The sequence shown here is derived from an EMBL/GenBank/DDBJ whole genome shotgun (WGS) entry which is preliminary data.</text>
</comment>
<keyword evidence="9" id="KW-1185">Reference proteome</keyword>
<dbReference type="InterPro" id="IPR020456">
    <property type="entry name" value="Acylphosphatase"/>
</dbReference>
<evidence type="ECO:0000313" key="9">
    <source>
        <dbReference type="Proteomes" id="UP001145087"/>
    </source>
</evidence>
<feature type="active site" evidence="4">
    <location>
        <position position="18"/>
    </location>
</feature>
<name>A0A9X3F9E2_9BACT</name>
<protein>
    <recommendedName>
        <fullName evidence="2 4">Acylphosphatase</fullName>
        <ecNumber evidence="2 4">3.6.1.7</ecNumber>
    </recommendedName>
</protein>
<evidence type="ECO:0000256" key="5">
    <source>
        <dbReference type="RuleBase" id="RU000553"/>
    </source>
</evidence>
<dbReference type="InterPro" id="IPR017968">
    <property type="entry name" value="Acylphosphatase_CS"/>
</dbReference>
<evidence type="ECO:0000256" key="1">
    <source>
        <dbReference type="ARBA" id="ARBA00005614"/>
    </source>
</evidence>
<dbReference type="PROSITE" id="PS51160">
    <property type="entry name" value="ACYLPHOSPHATASE_3"/>
    <property type="match status" value="1"/>
</dbReference>
<dbReference type="PROSITE" id="PS00150">
    <property type="entry name" value="ACYLPHOSPHATASE_1"/>
    <property type="match status" value="1"/>
</dbReference>
<evidence type="ECO:0000259" key="7">
    <source>
        <dbReference type="PROSITE" id="PS51160"/>
    </source>
</evidence>
<comment type="catalytic activity">
    <reaction evidence="3 4 5">
        <text>an acyl phosphate + H2O = a carboxylate + phosphate + H(+)</text>
        <dbReference type="Rhea" id="RHEA:14965"/>
        <dbReference type="ChEBI" id="CHEBI:15377"/>
        <dbReference type="ChEBI" id="CHEBI:15378"/>
        <dbReference type="ChEBI" id="CHEBI:29067"/>
        <dbReference type="ChEBI" id="CHEBI:43474"/>
        <dbReference type="ChEBI" id="CHEBI:59918"/>
        <dbReference type="EC" id="3.6.1.7"/>
    </reaction>
</comment>
<evidence type="ECO:0000256" key="3">
    <source>
        <dbReference type="ARBA" id="ARBA00047645"/>
    </source>
</evidence>
<dbReference type="Pfam" id="PF00708">
    <property type="entry name" value="Acylphosphatase"/>
    <property type="match status" value="1"/>
</dbReference>
<gene>
    <name evidence="8" type="ORF">OU798_21620</name>
</gene>
<sequence>MVQYEIKINGRVQGVGFRYYTQKQARIFELTGWVKNTVDGGVVVLAQGEEAAIRTFIDYLWIGPTLSRVTNITQVEMQILEEFSDFQVRY</sequence>
<dbReference type="AlphaFoldDB" id="A0A9X3F9E2"/>
<dbReference type="InterPro" id="IPR036046">
    <property type="entry name" value="Acylphosphatase-like_dom_sf"/>
</dbReference>
<feature type="domain" description="Acylphosphatase-like" evidence="7">
    <location>
        <begin position="3"/>
        <end position="90"/>
    </location>
</feature>
<organism evidence="8 9">
    <name type="scientific">Draconibacterium aestuarii</name>
    <dbReference type="NCBI Taxonomy" id="2998507"/>
    <lineage>
        <taxon>Bacteria</taxon>
        <taxon>Pseudomonadati</taxon>
        <taxon>Bacteroidota</taxon>
        <taxon>Bacteroidia</taxon>
        <taxon>Marinilabiliales</taxon>
        <taxon>Prolixibacteraceae</taxon>
        <taxon>Draconibacterium</taxon>
    </lineage>
</organism>
<comment type="similarity">
    <text evidence="1 6">Belongs to the acylphosphatase family.</text>
</comment>
<evidence type="ECO:0000256" key="6">
    <source>
        <dbReference type="RuleBase" id="RU004168"/>
    </source>
</evidence>
<keyword evidence="4 5" id="KW-0378">Hydrolase</keyword>
<proteinExistence type="inferred from homology"/>
<evidence type="ECO:0000256" key="2">
    <source>
        <dbReference type="ARBA" id="ARBA00012150"/>
    </source>
</evidence>
<dbReference type="Proteomes" id="UP001145087">
    <property type="component" value="Unassembled WGS sequence"/>
</dbReference>
<dbReference type="PANTHER" id="PTHR47268">
    <property type="entry name" value="ACYLPHOSPHATASE"/>
    <property type="match status" value="1"/>
</dbReference>
<dbReference type="Gene3D" id="3.30.70.100">
    <property type="match status" value="1"/>
</dbReference>
<dbReference type="EC" id="3.6.1.7" evidence="2 4"/>
<dbReference type="GO" id="GO:0003998">
    <property type="term" value="F:acylphosphatase activity"/>
    <property type="evidence" value="ECO:0007669"/>
    <property type="project" value="UniProtKB-EC"/>
</dbReference>
<evidence type="ECO:0000313" key="8">
    <source>
        <dbReference type="EMBL" id="MCY1722961.1"/>
    </source>
</evidence>
<accession>A0A9X3F9E2</accession>
<dbReference type="InterPro" id="IPR001792">
    <property type="entry name" value="Acylphosphatase-like_dom"/>
</dbReference>